<dbReference type="EMBL" id="CP003199">
    <property type="protein sequence ID" value="AEW45201.1"/>
    <property type="molecule type" value="Genomic_DNA"/>
</dbReference>
<name>H6N6C9_MYCHN</name>
<evidence type="ECO:0000313" key="2">
    <source>
        <dbReference type="EMBL" id="AEW45201.1"/>
    </source>
</evidence>
<dbReference type="AlphaFoldDB" id="H6N6C9"/>
<accession>H6N6C9</accession>
<protein>
    <submittedName>
        <fullName evidence="2">Uncharacterized protein</fullName>
    </submittedName>
</protein>
<keyword evidence="3" id="KW-1185">Reference proteome</keyword>
<proteinExistence type="predicted"/>
<reference evidence="2 3" key="1">
    <citation type="journal article" date="2012" name="J. Bacteriol.">
        <title>Complete genome sequence of Mycoplasma haemocanis strain Illinois.</title>
        <authorList>
            <person name="do Nascimento N.C."/>
            <person name="Guimaraes A.M."/>
            <person name="Santos A.P."/>
            <person name="Sanmiguel P.J."/>
            <person name="Messick J.B."/>
        </authorList>
    </citation>
    <scope>NUCLEOTIDE SEQUENCE [LARGE SCALE GENOMIC DNA]</scope>
    <source>
        <strain evidence="2 3">Illinois</strain>
    </source>
</reference>
<dbReference type="Proteomes" id="UP000009135">
    <property type="component" value="Chromosome"/>
</dbReference>
<evidence type="ECO:0000313" key="3">
    <source>
        <dbReference type="Proteomes" id="UP000009135"/>
    </source>
</evidence>
<evidence type="ECO:0000256" key="1">
    <source>
        <dbReference type="SAM" id="MobiDB-lite"/>
    </source>
</evidence>
<organism evidence="2 3">
    <name type="scientific">Mycoplasma haemocanis (strain Illinois)</name>
    <dbReference type="NCBI Taxonomy" id="1111676"/>
    <lineage>
        <taxon>Bacteria</taxon>
        <taxon>Bacillati</taxon>
        <taxon>Mycoplasmatota</taxon>
        <taxon>Mollicutes</taxon>
        <taxon>Mycoplasmataceae</taxon>
        <taxon>Mycoplasma</taxon>
    </lineage>
</organism>
<dbReference type="STRING" id="1111676.MHC_01675"/>
<dbReference type="OrthoDB" id="9830488at2"/>
<dbReference type="HOGENOM" id="CLU_098620_1_1_14"/>
<gene>
    <name evidence="2" type="ordered locus">MHC_01675</name>
</gene>
<dbReference type="KEGG" id="mhe:MHC_01675"/>
<feature type="region of interest" description="Disordered" evidence="1">
    <location>
        <begin position="145"/>
        <end position="164"/>
    </location>
</feature>
<feature type="compositionally biased region" description="Polar residues" evidence="1">
    <location>
        <begin position="148"/>
        <end position="164"/>
    </location>
</feature>
<sequence>MTSKVALASIGLVSTGAVGTGLYYSGALSSGKETLASLVNKDDYTMVMKEGDSSWNGKWDSYRSSSNFFGIKDASLEKLKGKCFELMKTGKVSNKEDPTYVNFLQFCTRDKTTKEKLYSLGKSILSKDNQDTEWKKRFNEYKKDGSKNRLSGISAQSSENESQFTKLSEGCNNLSDKAWREAENAFDSIKEWCLSGERTQ</sequence>